<keyword evidence="1" id="KW-0812">Transmembrane</keyword>
<feature type="transmembrane region" description="Helical" evidence="1">
    <location>
        <begin position="24"/>
        <end position="43"/>
    </location>
</feature>
<name>A0A2W7CBQ1_9HYPH</name>
<protein>
    <submittedName>
        <fullName evidence="2">Uncharacterized protein</fullName>
    </submittedName>
</protein>
<organism evidence="2 3">
    <name type="scientific">Mesorhizobium kowhaii</name>
    <dbReference type="NCBI Taxonomy" id="1300272"/>
    <lineage>
        <taxon>Bacteria</taxon>
        <taxon>Pseudomonadati</taxon>
        <taxon>Pseudomonadota</taxon>
        <taxon>Alphaproteobacteria</taxon>
        <taxon>Hyphomicrobiales</taxon>
        <taxon>Phyllobacteriaceae</taxon>
        <taxon>Mesorhizobium</taxon>
    </lineage>
</organism>
<dbReference type="Proteomes" id="UP000248616">
    <property type="component" value="Unassembled WGS sequence"/>
</dbReference>
<keyword evidence="1" id="KW-1133">Transmembrane helix</keyword>
<sequence length="80" mass="8344">MSVLMSVIAVSAAGVLMGLRFKAPALIAATALLVIGSFAWNGLGLPGHVTVTKFLILAFVLACAYMIGLSLSAHWKREEG</sequence>
<accession>A0A2W7CBQ1</accession>
<feature type="transmembrane region" description="Helical" evidence="1">
    <location>
        <begin position="55"/>
        <end position="75"/>
    </location>
</feature>
<dbReference type="AlphaFoldDB" id="A0A2W7CBQ1"/>
<evidence type="ECO:0000313" key="2">
    <source>
        <dbReference type="EMBL" id="PZV40384.1"/>
    </source>
</evidence>
<gene>
    <name evidence="2" type="ORF">B5V02_00990</name>
</gene>
<dbReference type="EMBL" id="MZXV01000009">
    <property type="protein sequence ID" value="PZV40384.1"/>
    <property type="molecule type" value="Genomic_DNA"/>
</dbReference>
<evidence type="ECO:0000256" key="1">
    <source>
        <dbReference type="SAM" id="Phobius"/>
    </source>
</evidence>
<reference evidence="3" key="1">
    <citation type="submission" date="2017-03" db="EMBL/GenBank/DDBJ databases">
        <authorList>
            <person name="Safronova V.I."/>
            <person name="Sazanova A.L."/>
            <person name="Chirak E.R."/>
        </authorList>
    </citation>
    <scope>NUCLEOTIDE SEQUENCE [LARGE SCALE GENOMIC DNA]</scope>
    <source>
        <strain evidence="3">Ach-343</strain>
    </source>
</reference>
<keyword evidence="1" id="KW-0472">Membrane</keyword>
<comment type="caution">
    <text evidence="2">The sequence shown here is derived from an EMBL/GenBank/DDBJ whole genome shotgun (WGS) entry which is preliminary data.</text>
</comment>
<proteinExistence type="predicted"/>
<keyword evidence="3" id="KW-1185">Reference proteome</keyword>
<evidence type="ECO:0000313" key="3">
    <source>
        <dbReference type="Proteomes" id="UP000248616"/>
    </source>
</evidence>